<sequence length="190" mass="21667">MASEITKRTPECVVCALQHHTTQSSHWCIECEEPLCAAFKQHHTILKATRNHKTIPIFDYLSLLTAVTDIKQHCVYHNEKYQLYCVKHESQYATKPYGVFDVACLDDSTVAISTRFSMNASGISLVKLTKRKVIQFIDLPDSPYGMTYDGKSLICYVEDEDLHVISCTDYSITTIPYTASPYLFIRLNAR</sequence>
<dbReference type="OrthoDB" id="10327849at2759"/>
<keyword evidence="2" id="KW-1185">Reference proteome</keyword>
<dbReference type="Proteomes" id="UP000683360">
    <property type="component" value="Unassembled WGS sequence"/>
</dbReference>
<dbReference type="EMBL" id="CAJPWZ010002914">
    <property type="protein sequence ID" value="CAG2247773.1"/>
    <property type="molecule type" value="Genomic_DNA"/>
</dbReference>
<protein>
    <recommendedName>
        <fullName evidence="3">B box-type domain-containing protein</fullName>
    </recommendedName>
</protein>
<name>A0A8S3V051_MYTED</name>
<evidence type="ECO:0000313" key="2">
    <source>
        <dbReference type="Proteomes" id="UP000683360"/>
    </source>
</evidence>
<evidence type="ECO:0000313" key="1">
    <source>
        <dbReference type="EMBL" id="CAG2247773.1"/>
    </source>
</evidence>
<gene>
    <name evidence="1" type="ORF">MEDL_59612</name>
</gene>
<organism evidence="1 2">
    <name type="scientific">Mytilus edulis</name>
    <name type="common">Blue mussel</name>
    <dbReference type="NCBI Taxonomy" id="6550"/>
    <lineage>
        <taxon>Eukaryota</taxon>
        <taxon>Metazoa</taxon>
        <taxon>Spiralia</taxon>
        <taxon>Lophotrochozoa</taxon>
        <taxon>Mollusca</taxon>
        <taxon>Bivalvia</taxon>
        <taxon>Autobranchia</taxon>
        <taxon>Pteriomorphia</taxon>
        <taxon>Mytilida</taxon>
        <taxon>Mytiloidea</taxon>
        <taxon>Mytilidae</taxon>
        <taxon>Mytilinae</taxon>
        <taxon>Mytilus</taxon>
    </lineage>
</organism>
<reference evidence="1" key="1">
    <citation type="submission" date="2021-03" db="EMBL/GenBank/DDBJ databases">
        <authorList>
            <person name="Bekaert M."/>
        </authorList>
    </citation>
    <scope>NUCLEOTIDE SEQUENCE</scope>
</reference>
<proteinExistence type="predicted"/>
<comment type="caution">
    <text evidence="1">The sequence shown here is derived from an EMBL/GenBank/DDBJ whole genome shotgun (WGS) entry which is preliminary data.</text>
</comment>
<dbReference type="AlphaFoldDB" id="A0A8S3V051"/>
<accession>A0A8S3V051</accession>
<dbReference type="CDD" id="cd19757">
    <property type="entry name" value="Bbox1"/>
    <property type="match status" value="1"/>
</dbReference>
<evidence type="ECO:0008006" key="3">
    <source>
        <dbReference type="Google" id="ProtNLM"/>
    </source>
</evidence>